<dbReference type="InterPro" id="IPR036047">
    <property type="entry name" value="F-box-like_dom_sf"/>
</dbReference>
<protein>
    <recommendedName>
        <fullName evidence="1">F-box domain-containing protein</fullName>
    </recommendedName>
</protein>
<dbReference type="EMBL" id="WVTB01000050">
    <property type="protein sequence ID" value="KAF3804336.1"/>
    <property type="molecule type" value="Genomic_DNA"/>
</dbReference>
<dbReference type="AlphaFoldDB" id="A0A8H4FJN6"/>
<dbReference type="PROSITE" id="PS50181">
    <property type="entry name" value="FBOX"/>
    <property type="match status" value="1"/>
</dbReference>
<dbReference type="GeneID" id="69007860"/>
<dbReference type="Proteomes" id="UP000613401">
    <property type="component" value="Unassembled WGS sequence"/>
</dbReference>
<gene>
    <name evidence="2" type="ORF">GCG54_00000688</name>
</gene>
<dbReference type="SUPFAM" id="SSF81383">
    <property type="entry name" value="F-box domain"/>
    <property type="match status" value="1"/>
</dbReference>
<reference evidence="2" key="2">
    <citation type="submission" date="2020-03" db="EMBL/GenBank/DDBJ databases">
        <authorList>
            <person name="Fu F.-F."/>
            <person name="Chen J."/>
        </authorList>
    </citation>
    <scope>NUCLEOTIDE SEQUENCE</scope>
    <source>
        <strain evidence="2">Lc1</strain>
    </source>
</reference>
<evidence type="ECO:0000313" key="2">
    <source>
        <dbReference type="EMBL" id="KAF3804336.1"/>
    </source>
</evidence>
<accession>A0A8H4FJN6</accession>
<organism evidence="2 3">
    <name type="scientific">Colletotrichum gloeosporioides</name>
    <name type="common">Anthracnose fungus</name>
    <name type="synonym">Glomerella cingulata</name>
    <dbReference type="NCBI Taxonomy" id="474922"/>
    <lineage>
        <taxon>Eukaryota</taxon>
        <taxon>Fungi</taxon>
        <taxon>Dikarya</taxon>
        <taxon>Ascomycota</taxon>
        <taxon>Pezizomycotina</taxon>
        <taxon>Sordariomycetes</taxon>
        <taxon>Hypocreomycetidae</taxon>
        <taxon>Glomerellales</taxon>
        <taxon>Glomerellaceae</taxon>
        <taxon>Colletotrichum</taxon>
        <taxon>Colletotrichum gloeosporioides species complex</taxon>
    </lineage>
</organism>
<feature type="domain" description="F-box" evidence="1">
    <location>
        <begin position="25"/>
        <end position="83"/>
    </location>
</feature>
<evidence type="ECO:0000259" key="1">
    <source>
        <dbReference type="PROSITE" id="PS50181"/>
    </source>
</evidence>
<comment type="caution">
    <text evidence="2">The sequence shown here is derived from an EMBL/GenBank/DDBJ whole genome shotgun (WGS) entry which is preliminary data.</text>
</comment>
<keyword evidence="3" id="KW-1185">Reference proteome</keyword>
<proteinExistence type="predicted"/>
<sequence length="323" mass="38411">MAHTETNTGLRQARYQITNRTSNDNSAILQLPVELVLQIIEHLGIIDKAVLSRTCASFRNFLDTDWAPISREWWEYEKVWLRIVHDMPNHWFCYSCHKIEPINRRYVPHKQWTPSCQRNNRRASLRALDPYQMRSEHAHMALKLSRLGNINDGYLKKIMASFSIYRRALKGNCLRHYRAVPKIVDGNFLLQKQWTFQSIFDSRGCKYSWNEEMFAINKQLEGIPLVCPHLGIAHSLNEKHYLDWERPNKLWEPEFEADFRSAIEYVGHGFSNSCYKCAVEYTIWCPDQYTVVIRSWYVEDNLWLEDRNHCRYGKPSIRSIYSK</sequence>
<name>A0A8H4FJN6_COLGL</name>
<dbReference type="Pfam" id="PF00646">
    <property type="entry name" value="F-box"/>
    <property type="match status" value="1"/>
</dbReference>
<dbReference type="RefSeq" id="XP_045263495.1">
    <property type="nucleotide sequence ID" value="XM_045400822.1"/>
</dbReference>
<dbReference type="InterPro" id="IPR001810">
    <property type="entry name" value="F-box_dom"/>
</dbReference>
<reference evidence="2" key="1">
    <citation type="journal article" date="2020" name="Phytopathology">
        <title>Genome sequence and comparative analysis of Colletotrichum gloeosporioides isolated from Liriodendron leaves.</title>
        <authorList>
            <person name="Fu F.F."/>
            <person name="Hao Z."/>
            <person name="Wang P."/>
            <person name="Lu Y."/>
            <person name="Xue L.J."/>
            <person name="Wei G."/>
            <person name="Tian Y."/>
            <person name="Baishi H."/>
            <person name="Xu H."/>
            <person name="Shi J."/>
            <person name="Cheng T."/>
            <person name="Wang G."/>
            <person name="Yi Y."/>
            <person name="Chen J."/>
        </authorList>
    </citation>
    <scope>NUCLEOTIDE SEQUENCE</scope>
    <source>
        <strain evidence="2">Lc1</strain>
    </source>
</reference>
<evidence type="ECO:0000313" key="3">
    <source>
        <dbReference type="Proteomes" id="UP000613401"/>
    </source>
</evidence>